<dbReference type="Proteomes" id="UP000594260">
    <property type="component" value="Unplaced"/>
</dbReference>
<keyword evidence="1" id="KW-1133">Transmembrane helix</keyword>
<reference evidence="2" key="1">
    <citation type="submission" date="2021-01" db="UniProtKB">
        <authorList>
            <consortium name="EnsemblMetazoa"/>
        </authorList>
    </citation>
    <scope>IDENTIFICATION</scope>
</reference>
<sequence>MAVPHSYHANGTHRDVRYCRSPAVPDRYASLLKASNDNDTSGDVREDPEAAPPRAFFDLYRTNSALLIPAIIAIVAVIQAVVITSTLSICQFLHVSRRQLLELFIVSSCSSPGPKSRNLQIERAVKRASYIVSMRARLFTCLTRHNCRCCGCYLYRDDNGRHCSCYWRRCTCLGLYRRLRATGDKEIDQAPAKSLQFAPIIDLLVSPTANE</sequence>
<dbReference type="GeneID" id="111249900"/>
<keyword evidence="3" id="KW-1185">Reference proteome</keyword>
<dbReference type="InParanoid" id="A0A7M7K0Z4"/>
<keyword evidence="1" id="KW-0812">Transmembrane</keyword>
<evidence type="ECO:0000256" key="1">
    <source>
        <dbReference type="SAM" id="Phobius"/>
    </source>
</evidence>
<feature type="transmembrane region" description="Helical" evidence="1">
    <location>
        <begin position="66"/>
        <end position="90"/>
    </location>
</feature>
<evidence type="ECO:0000313" key="2">
    <source>
        <dbReference type="EnsemblMetazoa" id="XP_022660098"/>
    </source>
</evidence>
<evidence type="ECO:0000313" key="3">
    <source>
        <dbReference type="Proteomes" id="UP000594260"/>
    </source>
</evidence>
<organism evidence="2 3">
    <name type="scientific">Varroa destructor</name>
    <name type="common">Honeybee mite</name>
    <dbReference type="NCBI Taxonomy" id="109461"/>
    <lineage>
        <taxon>Eukaryota</taxon>
        <taxon>Metazoa</taxon>
        <taxon>Ecdysozoa</taxon>
        <taxon>Arthropoda</taxon>
        <taxon>Chelicerata</taxon>
        <taxon>Arachnida</taxon>
        <taxon>Acari</taxon>
        <taxon>Parasitiformes</taxon>
        <taxon>Mesostigmata</taxon>
        <taxon>Gamasina</taxon>
        <taxon>Dermanyssoidea</taxon>
        <taxon>Varroidae</taxon>
        <taxon>Varroa</taxon>
    </lineage>
</organism>
<keyword evidence="1" id="KW-0472">Membrane</keyword>
<dbReference type="KEGG" id="vde:111249900"/>
<accession>A0A7M7K0Z4</accession>
<dbReference type="AlphaFoldDB" id="A0A7M7K0Z4"/>
<proteinExistence type="predicted"/>
<protein>
    <submittedName>
        <fullName evidence="2">Uncharacterized protein</fullName>
    </submittedName>
</protein>
<dbReference type="RefSeq" id="XP_022660098.1">
    <property type="nucleotide sequence ID" value="XM_022804363.1"/>
</dbReference>
<name>A0A7M7K0Z4_VARDE</name>
<dbReference type="EnsemblMetazoa" id="XM_022804363">
    <property type="protein sequence ID" value="XP_022660098"/>
    <property type="gene ID" value="LOC111249900"/>
</dbReference>